<evidence type="ECO:0000313" key="2">
    <source>
        <dbReference type="Proteomes" id="UP000241048"/>
    </source>
</evidence>
<keyword evidence="2" id="KW-1185">Reference proteome</keyword>
<dbReference type="AlphaFoldDB" id="A0A2T3FP05"/>
<evidence type="ECO:0000313" key="1">
    <source>
        <dbReference type="EMBL" id="PST37028.1"/>
    </source>
</evidence>
<sequence>MLKGKTVIELTDVHTGKKEHYEDTNLVTEAAMDVLNCNIKGMLYNSTTFNGSTGDDWMLPLKKNIMGGILLYQNALEERADNIYAPLNNPLIGYASDDANNTEDIRRGSRNLTESKEVDGGYRFVWDFATSQANGTISAICLSNTLAGKGTQYAGNYMVRIGTWSANVQDKYKPYCMRGNKRVYIGEGYRLEMTTYNNSTQATLRKIHDDYLHAALVDRPLTRMTTEADEETTIELNHYPSYYHYIGGQKDGTEEPYNDNSGIWNYLYHGADGKWYGLVRRANRKYNYTSGNKDYYTHQNYEWYMDCIDGNKCTTQKIVAPSDISEFYSLGMSGKWLMCYTGNQVYRIDTTNVANIELVPNITYVSSTVWTYIVDDDIVINGWYFLNGEPKLYVRDTPDASYASWGRNQMTRYKTYALREWIFQSNVYNLYRELFLITPYLATINNLGTPVIKTADKTMKITYTITEE</sequence>
<gene>
    <name evidence="1" type="ORF">C7U56_10850</name>
</gene>
<proteinExistence type="predicted"/>
<name>A0A2T3FP05_9CLOT</name>
<protein>
    <submittedName>
        <fullName evidence="1">Uncharacterized protein</fullName>
    </submittedName>
</protein>
<organism evidence="1 2">
    <name type="scientific">Clostridium fessum</name>
    <dbReference type="NCBI Taxonomy" id="2126740"/>
    <lineage>
        <taxon>Bacteria</taxon>
        <taxon>Bacillati</taxon>
        <taxon>Bacillota</taxon>
        <taxon>Clostridia</taxon>
        <taxon>Eubacteriales</taxon>
        <taxon>Clostridiaceae</taxon>
        <taxon>Clostridium</taxon>
    </lineage>
</organism>
<reference evidence="1 2" key="1">
    <citation type="submission" date="2018-03" db="EMBL/GenBank/DDBJ databases">
        <title>Lachnoclostridium SNUG30386 gen.nov., sp.nov., isolated from human faeces.</title>
        <authorList>
            <person name="Seo B."/>
            <person name="Jeon K."/>
            <person name="Ko G."/>
        </authorList>
    </citation>
    <scope>NUCLEOTIDE SEQUENCE [LARGE SCALE GENOMIC DNA]</scope>
    <source>
        <strain evidence="1 2">SNUG30386</strain>
    </source>
</reference>
<dbReference type="Proteomes" id="UP000241048">
    <property type="component" value="Unassembled WGS sequence"/>
</dbReference>
<dbReference type="EMBL" id="PYLO01000003">
    <property type="protein sequence ID" value="PST37028.1"/>
    <property type="molecule type" value="Genomic_DNA"/>
</dbReference>
<comment type="caution">
    <text evidence="1">The sequence shown here is derived from an EMBL/GenBank/DDBJ whole genome shotgun (WGS) entry which is preliminary data.</text>
</comment>
<accession>A0A2T3FP05</accession>